<dbReference type="PROSITE" id="PS51432">
    <property type="entry name" value="AP_NUCLEASE_F2_4"/>
    <property type="match status" value="1"/>
</dbReference>
<feature type="compositionally biased region" description="Acidic residues" evidence="9">
    <location>
        <begin position="455"/>
        <end position="465"/>
    </location>
</feature>
<dbReference type="GO" id="GO:0005739">
    <property type="term" value="C:mitochondrion"/>
    <property type="evidence" value="ECO:0007669"/>
    <property type="project" value="TreeGrafter"/>
</dbReference>
<keyword evidence="8" id="KW-0234">DNA repair</keyword>
<proteinExistence type="inferred from homology"/>
<dbReference type="Pfam" id="PF01261">
    <property type="entry name" value="AP_endonuc_2"/>
    <property type="match status" value="1"/>
</dbReference>
<keyword evidence="6" id="KW-0378">Hydrolase</keyword>
<evidence type="ECO:0000256" key="1">
    <source>
        <dbReference type="ARBA" id="ARBA00001947"/>
    </source>
</evidence>
<dbReference type="PROSITE" id="PS00730">
    <property type="entry name" value="AP_NUCLEASE_F2_2"/>
    <property type="match status" value="1"/>
</dbReference>
<dbReference type="GO" id="GO:0003677">
    <property type="term" value="F:DNA binding"/>
    <property type="evidence" value="ECO:0007669"/>
    <property type="project" value="InterPro"/>
</dbReference>
<protein>
    <recommendedName>
        <fullName evidence="3">Apurinic-apyrimidinic endonuclease 1</fullName>
    </recommendedName>
</protein>
<feature type="region of interest" description="Disordered" evidence="9">
    <location>
        <begin position="1"/>
        <end position="65"/>
    </location>
</feature>
<dbReference type="GO" id="GO:0005634">
    <property type="term" value="C:nucleus"/>
    <property type="evidence" value="ECO:0007669"/>
    <property type="project" value="TreeGrafter"/>
</dbReference>
<evidence type="ECO:0000256" key="2">
    <source>
        <dbReference type="ARBA" id="ARBA00005340"/>
    </source>
</evidence>
<dbReference type="HAMAP" id="MF_00152">
    <property type="entry name" value="Nfo"/>
    <property type="match status" value="1"/>
</dbReference>
<dbReference type="AlphaFoldDB" id="A0A0F7SP65"/>
<dbReference type="NCBIfam" id="TIGR00587">
    <property type="entry name" value="nfo"/>
    <property type="match status" value="1"/>
</dbReference>
<evidence type="ECO:0000256" key="8">
    <source>
        <dbReference type="ARBA" id="ARBA00023204"/>
    </source>
</evidence>
<comment type="similarity">
    <text evidence="2">Belongs to the AP endonuclease 2 family.</text>
</comment>
<dbReference type="CDD" id="cd00019">
    <property type="entry name" value="AP2Ec"/>
    <property type="match status" value="1"/>
</dbReference>
<dbReference type="PANTHER" id="PTHR21445">
    <property type="entry name" value="ENDONUCLEASE IV ENDODEOXYRIBONUCLEASE IV"/>
    <property type="match status" value="1"/>
</dbReference>
<feature type="compositionally biased region" description="Pro residues" evidence="9">
    <location>
        <begin position="31"/>
        <end position="51"/>
    </location>
</feature>
<dbReference type="FunFam" id="3.20.20.150:FF:000001">
    <property type="entry name" value="Probable endonuclease 4"/>
    <property type="match status" value="1"/>
</dbReference>
<evidence type="ECO:0000256" key="7">
    <source>
        <dbReference type="ARBA" id="ARBA00022833"/>
    </source>
</evidence>
<evidence type="ECO:0000256" key="4">
    <source>
        <dbReference type="ARBA" id="ARBA00022723"/>
    </source>
</evidence>
<feature type="domain" description="Xylose isomerase-like TIM barrel" evidence="10">
    <location>
        <begin position="104"/>
        <end position="375"/>
    </location>
</feature>
<name>A0A0F7SP65_PHARH</name>
<keyword evidence="11" id="KW-0255">Endonuclease</keyword>
<keyword evidence="11" id="KW-0540">Nuclease</keyword>
<evidence type="ECO:0000313" key="11">
    <source>
        <dbReference type="EMBL" id="CDZ98822.1"/>
    </source>
</evidence>
<reference evidence="11" key="1">
    <citation type="submission" date="2014-08" db="EMBL/GenBank/DDBJ databases">
        <authorList>
            <person name="Sharma Rahul"/>
            <person name="Thines Marco"/>
        </authorList>
    </citation>
    <scope>NUCLEOTIDE SEQUENCE</scope>
</reference>
<dbReference type="InterPro" id="IPR013022">
    <property type="entry name" value="Xyl_isomerase-like_TIM-brl"/>
</dbReference>
<dbReference type="InterPro" id="IPR001719">
    <property type="entry name" value="AP_endonuc_2"/>
</dbReference>
<feature type="compositionally biased region" description="Basic and acidic residues" evidence="9">
    <location>
        <begin position="428"/>
        <end position="438"/>
    </location>
</feature>
<dbReference type="InterPro" id="IPR036237">
    <property type="entry name" value="Xyl_isomerase-like_sf"/>
</dbReference>
<dbReference type="Gene3D" id="3.20.20.150">
    <property type="entry name" value="Divalent-metal-dependent TIM barrel enzymes"/>
    <property type="match status" value="1"/>
</dbReference>
<dbReference type="PROSITE" id="PS00731">
    <property type="entry name" value="AP_NUCLEASE_F2_3"/>
    <property type="match status" value="1"/>
</dbReference>
<comment type="cofactor">
    <cofactor evidence="1">
        <name>Zn(2+)</name>
        <dbReference type="ChEBI" id="CHEBI:29105"/>
    </cofactor>
</comment>
<evidence type="ECO:0000256" key="3">
    <source>
        <dbReference type="ARBA" id="ARBA00021759"/>
    </source>
</evidence>
<dbReference type="GO" id="GO:0003906">
    <property type="term" value="F:DNA-(apurinic or apyrimidinic site) endonuclease activity"/>
    <property type="evidence" value="ECO:0007669"/>
    <property type="project" value="TreeGrafter"/>
</dbReference>
<dbReference type="GO" id="GO:0008270">
    <property type="term" value="F:zinc ion binding"/>
    <property type="evidence" value="ECO:0007669"/>
    <property type="project" value="InterPro"/>
</dbReference>
<dbReference type="GO" id="GO:0008081">
    <property type="term" value="F:phosphoric diester hydrolase activity"/>
    <property type="evidence" value="ECO:0007669"/>
    <property type="project" value="TreeGrafter"/>
</dbReference>
<evidence type="ECO:0000256" key="6">
    <source>
        <dbReference type="ARBA" id="ARBA00022801"/>
    </source>
</evidence>
<keyword evidence="7" id="KW-0862">Zinc</keyword>
<keyword evidence="4" id="KW-0479">Metal-binding</keyword>
<dbReference type="PANTHER" id="PTHR21445:SF0">
    <property type="entry name" value="APURINIC-APYRIMIDINIC ENDONUCLEASE"/>
    <property type="match status" value="1"/>
</dbReference>
<feature type="compositionally biased region" description="Low complexity" evidence="9">
    <location>
        <begin position="20"/>
        <end position="30"/>
    </location>
</feature>
<sequence>MKSRPKRVHSAVMSTPSPPASARSSILSSPPHSPSEFPPPVSPRPASPPSVAPSAASQKESPAKRVRILKSSVAEEDIAPERSGSAIRVGAHVSASGGVENAVKNAAKIGANAFALFLKSQRQWKSTALAETTIKESFPNACKKFSYNPKRDMLPHGSYLVNLANPESSKREKSYECFIDDIKRCESLGIGLYNFHPGSPMKEDRVRAIGWVAEGVNRALNETKHVTIVLENMAGQGEVLGSYFEDLRDIIKLVKDKSRIGVCIDTCHLFAASESNDIRTPLTLHQTLTRFDSMVPFRYWKALHVNDSKFGLGMKKDRHENIGVGQIGLEGFWSLIRWNGPEGKKDWEGWRDVLWILETPNNGNDQVWKREIELLHQLETLEDPSHLPTIQAEWIKECAGLKLLGNPPKVLKISKVKNAVTPKNPKKIKPEVKVEPRIKRNPRSKRTIKNLKESSEEEEGSSEDK</sequence>
<feature type="region of interest" description="Disordered" evidence="9">
    <location>
        <begin position="421"/>
        <end position="465"/>
    </location>
</feature>
<dbReference type="EMBL" id="LN483345">
    <property type="protein sequence ID" value="CDZ98822.1"/>
    <property type="molecule type" value="Genomic_DNA"/>
</dbReference>
<dbReference type="SUPFAM" id="SSF51658">
    <property type="entry name" value="Xylose isomerase-like"/>
    <property type="match status" value="1"/>
</dbReference>
<organism evidence="11">
    <name type="scientific">Phaffia rhodozyma</name>
    <name type="common">Yeast</name>
    <name type="synonym">Xanthophyllomyces dendrorhous</name>
    <dbReference type="NCBI Taxonomy" id="264483"/>
    <lineage>
        <taxon>Eukaryota</taxon>
        <taxon>Fungi</taxon>
        <taxon>Dikarya</taxon>
        <taxon>Basidiomycota</taxon>
        <taxon>Agaricomycotina</taxon>
        <taxon>Tremellomycetes</taxon>
        <taxon>Cystofilobasidiales</taxon>
        <taxon>Mrakiaceae</taxon>
        <taxon>Phaffia</taxon>
    </lineage>
</organism>
<dbReference type="SMART" id="SM00518">
    <property type="entry name" value="AP2Ec"/>
    <property type="match status" value="1"/>
</dbReference>
<evidence type="ECO:0000259" key="10">
    <source>
        <dbReference type="Pfam" id="PF01261"/>
    </source>
</evidence>
<evidence type="ECO:0000256" key="9">
    <source>
        <dbReference type="SAM" id="MobiDB-lite"/>
    </source>
</evidence>
<evidence type="ECO:0000256" key="5">
    <source>
        <dbReference type="ARBA" id="ARBA00022763"/>
    </source>
</evidence>
<keyword evidence="5" id="KW-0227">DNA damage</keyword>
<accession>A0A0F7SP65</accession>
<dbReference type="InterPro" id="IPR018246">
    <property type="entry name" value="AP_endonuc_F2_Zn_BS"/>
</dbReference>
<dbReference type="GO" id="GO:0006284">
    <property type="term" value="P:base-excision repair"/>
    <property type="evidence" value="ECO:0007669"/>
    <property type="project" value="TreeGrafter"/>
</dbReference>
<feature type="compositionally biased region" description="Basic residues" evidence="9">
    <location>
        <begin position="439"/>
        <end position="449"/>
    </location>
</feature>